<evidence type="ECO:0000313" key="3">
    <source>
        <dbReference type="EMBL" id="WOX27644.1"/>
    </source>
</evidence>
<dbReference type="Proteomes" id="UP000646877">
    <property type="component" value="Unassembled WGS sequence"/>
</dbReference>
<dbReference type="EMBL" id="WEIA01000001">
    <property type="protein sequence ID" value="NLR19771.1"/>
    <property type="molecule type" value="Genomic_DNA"/>
</dbReference>
<name>A0A8I2H3V2_9GAMM</name>
<feature type="chain" id="PRO_5044460547" evidence="1">
    <location>
        <begin position="22"/>
        <end position="156"/>
    </location>
</feature>
<organism evidence="2 4">
    <name type="scientific">Pseudoalteromonas maricaloris</name>
    <dbReference type="NCBI Taxonomy" id="184924"/>
    <lineage>
        <taxon>Bacteria</taxon>
        <taxon>Pseudomonadati</taxon>
        <taxon>Pseudomonadota</taxon>
        <taxon>Gammaproteobacteria</taxon>
        <taxon>Alteromonadales</taxon>
        <taxon>Pseudoalteromonadaceae</taxon>
        <taxon>Pseudoalteromonas</taxon>
    </lineage>
</organism>
<dbReference type="RefSeq" id="WP_039496774.1">
    <property type="nucleotide sequence ID" value="NZ_CBCSDF010000003.1"/>
</dbReference>
<dbReference type="EMBL" id="CP137578">
    <property type="protein sequence ID" value="WOX27644.1"/>
    <property type="molecule type" value="Genomic_DNA"/>
</dbReference>
<evidence type="ECO:0000313" key="2">
    <source>
        <dbReference type="EMBL" id="NLR19771.1"/>
    </source>
</evidence>
<evidence type="ECO:0000313" key="5">
    <source>
        <dbReference type="Proteomes" id="UP001304419"/>
    </source>
</evidence>
<protein>
    <submittedName>
        <fullName evidence="2">DUF4920 domain-containing protein</fullName>
    </submittedName>
</protein>
<reference evidence="3 5" key="2">
    <citation type="submission" date="2023-10" db="EMBL/GenBank/DDBJ databases">
        <title>To unveil natural product biosynthetic capacity in Pseudoalteromonas.</title>
        <authorList>
            <person name="Wang J."/>
        </authorList>
    </citation>
    <scope>NUCLEOTIDE SEQUENCE [LARGE SCALE GENOMIC DNA]</scope>
    <source>
        <strain evidence="3 5">DSM 15914</strain>
    </source>
</reference>
<dbReference type="AlphaFoldDB" id="A0A8I2H3V2"/>
<evidence type="ECO:0000313" key="4">
    <source>
        <dbReference type="Proteomes" id="UP000646877"/>
    </source>
</evidence>
<keyword evidence="1" id="KW-0732">Signal</keyword>
<dbReference type="Pfam" id="PF16267">
    <property type="entry name" value="DUF4920"/>
    <property type="match status" value="1"/>
</dbReference>
<dbReference type="InterPro" id="IPR032577">
    <property type="entry name" value="DUF4920"/>
</dbReference>
<feature type="signal peptide" evidence="1">
    <location>
        <begin position="1"/>
        <end position="21"/>
    </location>
</feature>
<reference evidence="2" key="1">
    <citation type="submission" date="2019-10" db="EMBL/GenBank/DDBJ databases">
        <authorList>
            <person name="Paulsen S."/>
        </authorList>
    </citation>
    <scope>NUCLEOTIDE SEQUENCE</scope>
    <source>
        <strain evidence="2">LMG 19692</strain>
    </source>
</reference>
<sequence>MKKNKLLCGLVTVLLMSTADAKTTEFGGGANMNKLVVAADVLKNTEQFVGSEITLSGEVVKVCKKRGCWMTLKVDNGEEINVKVRDGDMVFPMSAIGKQAYATGVLEQFELDIEKTKRYLAHRAHENGEVFDASKVTEGMNLVRLKPDAVTILEAQ</sequence>
<proteinExistence type="predicted"/>
<dbReference type="Proteomes" id="UP001304419">
    <property type="component" value="Chromosome 1"/>
</dbReference>
<evidence type="ECO:0000256" key="1">
    <source>
        <dbReference type="SAM" id="SignalP"/>
    </source>
</evidence>
<keyword evidence="5" id="KW-1185">Reference proteome</keyword>
<accession>A0A8I2H3V2</accession>
<gene>
    <name evidence="2" type="ORF">F9Y85_00185</name>
    <name evidence="3" type="ORF">R5H13_13385</name>
</gene>